<evidence type="ECO:0000313" key="1">
    <source>
        <dbReference type="EMBL" id="BDU72410.1"/>
    </source>
</evidence>
<dbReference type="KEGG" id="msil:METEAL_15840"/>
<dbReference type="RefSeq" id="WP_316415316.1">
    <property type="nucleotide sequence ID" value="NZ_AP027080.1"/>
</dbReference>
<gene>
    <name evidence="1" type="ORF">METEAL_15840</name>
</gene>
<name>A0AA48K8S1_9BACT</name>
<dbReference type="Proteomes" id="UP001238179">
    <property type="component" value="Chromosome"/>
</dbReference>
<evidence type="ECO:0000313" key="2">
    <source>
        <dbReference type="Proteomes" id="UP001238179"/>
    </source>
</evidence>
<keyword evidence="2" id="KW-1185">Reference proteome</keyword>
<proteinExistence type="predicted"/>
<dbReference type="EMBL" id="AP027080">
    <property type="protein sequence ID" value="BDU72410.1"/>
    <property type="molecule type" value="Genomic_DNA"/>
</dbReference>
<dbReference type="AlphaFoldDB" id="A0AA48K8S1"/>
<reference evidence="2" key="1">
    <citation type="journal article" date="2023" name="Int. J. Syst. Evol. Microbiol.">
        <title>Mesoterricola silvestris gen. nov., sp. nov., Mesoterricola sediminis sp. nov., Geothrix oryzae sp. nov., Geothrix edaphica sp. nov., Geothrix rubra sp. nov., and Geothrix limicola sp. nov., six novel members of Acidobacteriota isolated from soils.</title>
        <authorList>
            <person name="Itoh H."/>
            <person name="Sugisawa Y."/>
            <person name="Mise K."/>
            <person name="Xu Z."/>
            <person name="Kuniyasu M."/>
            <person name="Ushijima N."/>
            <person name="Kawano K."/>
            <person name="Kobayashi E."/>
            <person name="Shiratori Y."/>
            <person name="Masuda Y."/>
            <person name="Senoo K."/>
        </authorList>
    </citation>
    <scope>NUCLEOTIDE SEQUENCE [LARGE SCALE GENOMIC DNA]</scope>
    <source>
        <strain evidence="2">W79</strain>
    </source>
</reference>
<organism evidence="1 2">
    <name type="scientific">Mesoterricola silvestris</name>
    <dbReference type="NCBI Taxonomy" id="2927979"/>
    <lineage>
        <taxon>Bacteria</taxon>
        <taxon>Pseudomonadati</taxon>
        <taxon>Acidobacteriota</taxon>
        <taxon>Holophagae</taxon>
        <taxon>Holophagales</taxon>
        <taxon>Holophagaceae</taxon>
        <taxon>Mesoterricola</taxon>
    </lineage>
</organism>
<sequence length="123" mass="13272">MNRENATAILASATRASENALELYLSLTEAHKRDLSRIAWVLFLEASTAADNLDGIDMLDGTLEHSILGIAERGSFLALSLHGLLVQERDASGALAAWTIYEEARVSAERMGDDMGVEVELPG</sequence>
<protein>
    <submittedName>
        <fullName evidence="1">Uncharacterized protein</fullName>
    </submittedName>
</protein>
<accession>A0AA48K8S1</accession>